<dbReference type="InterPro" id="IPR029043">
    <property type="entry name" value="GcvT/YgfZ_C"/>
</dbReference>
<dbReference type="GO" id="GO:0019464">
    <property type="term" value="P:glycine decarboxylation via glycine cleavage system"/>
    <property type="evidence" value="ECO:0007669"/>
    <property type="project" value="UniProtKB-UniRule"/>
</dbReference>
<protein>
    <recommendedName>
        <fullName evidence="2 7">Aminomethyltransferase</fullName>
        <ecNumber evidence="2 7">2.1.2.10</ecNumber>
    </recommendedName>
    <alternativeName>
        <fullName evidence="5 7">Glycine cleavage system T protein</fullName>
    </alternativeName>
</protein>
<dbReference type="GO" id="GO:0005960">
    <property type="term" value="C:glycine cleavage complex"/>
    <property type="evidence" value="ECO:0007669"/>
    <property type="project" value="InterPro"/>
</dbReference>
<comment type="similarity">
    <text evidence="1 7">Belongs to the GcvT family.</text>
</comment>
<feature type="domain" description="Aminomethyltransferase C-terminal" evidence="10">
    <location>
        <begin position="302"/>
        <end position="372"/>
    </location>
</feature>
<dbReference type="InterPro" id="IPR006223">
    <property type="entry name" value="GcvT"/>
</dbReference>
<dbReference type="GO" id="GO:0004047">
    <property type="term" value="F:aminomethyltransferase activity"/>
    <property type="evidence" value="ECO:0007669"/>
    <property type="project" value="UniProtKB-UniRule"/>
</dbReference>
<evidence type="ECO:0000256" key="3">
    <source>
        <dbReference type="ARBA" id="ARBA00022576"/>
    </source>
</evidence>
<dbReference type="Gene3D" id="4.10.1250.10">
    <property type="entry name" value="Aminomethyltransferase fragment"/>
    <property type="match status" value="1"/>
</dbReference>
<name>K9ESE0_9LACT</name>
<accession>K9ESE0</accession>
<dbReference type="Proteomes" id="UP000009875">
    <property type="component" value="Unassembled WGS sequence"/>
</dbReference>
<comment type="subunit">
    <text evidence="7">The glycine cleavage system is composed of four proteins: P, T, L and H.</text>
</comment>
<dbReference type="eggNOG" id="COG0404">
    <property type="taxonomic scope" value="Bacteria"/>
</dbReference>
<dbReference type="RefSeq" id="WP_003777341.1">
    <property type="nucleotide sequence ID" value="NZ_JH992958.1"/>
</dbReference>
<sequence length="378" mass="42077">MSEAQFDENGLKKTPLYDYYLDKGLKITDFGGWGLPIQFTKIQEEHDAVREKVGIFDTSHMGEIVVKSGKENAFDWFNTIITNDTRKIKEDGKAQYTAIIRDDGGMLDDMIYYRVNKDELVATPNGANTDKIYEWLVDHNKDGAVEVVNETFDWGLIPVQGPNAEELVSRLTDADLASIEYYSYSPDQTLAGVDNVQISRTGYTGESGFELYIPYDDVLTVWNKLLEEGQDLGVTECALGARDTLRLEAGLPLYGNDFDESVNPVAGGVAFAVPKKKEVDYVGRDAIVAYREGDQVKETSRGFTVDGTKIPRQGMDVKNKDGEKIGVVTSATKSPTFGNPIGFIRLDRSYKPGDTVIIDVRGKDVEATLNKKDWLDNK</sequence>
<dbReference type="SUPFAM" id="SSF101790">
    <property type="entry name" value="Aminomethyltransferase beta-barrel domain"/>
    <property type="match status" value="1"/>
</dbReference>
<comment type="catalytic activity">
    <reaction evidence="6 7">
        <text>N(6)-[(R)-S(8)-aminomethyldihydrolipoyl]-L-lysyl-[protein] + (6S)-5,6,7,8-tetrahydrofolate = N(6)-[(R)-dihydrolipoyl]-L-lysyl-[protein] + (6R)-5,10-methylene-5,6,7,8-tetrahydrofolate + NH4(+)</text>
        <dbReference type="Rhea" id="RHEA:16945"/>
        <dbReference type="Rhea" id="RHEA-COMP:10475"/>
        <dbReference type="Rhea" id="RHEA-COMP:10492"/>
        <dbReference type="ChEBI" id="CHEBI:15636"/>
        <dbReference type="ChEBI" id="CHEBI:28938"/>
        <dbReference type="ChEBI" id="CHEBI:57453"/>
        <dbReference type="ChEBI" id="CHEBI:83100"/>
        <dbReference type="ChEBI" id="CHEBI:83143"/>
        <dbReference type="EC" id="2.1.2.10"/>
    </reaction>
</comment>
<comment type="function">
    <text evidence="7">The glycine cleavage system catalyzes the degradation of glycine.</text>
</comment>
<proteinExistence type="inferred from homology"/>
<dbReference type="InterPro" id="IPR013977">
    <property type="entry name" value="GcvT_C"/>
</dbReference>
<evidence type="ECO:0000256" key="5">
    <source>
        <dbReference type="ARBA" id="ARBA00031395"/>
    </source>
</evidence>
<dbReference type="STRING" id="883081.HMPREF9698_00647"/>
<evidence type="ECO:0000259" key="10">
    <source>
        <dbReference type="Pfam" id="PF08669"/>
    </source>
</evidence>
<evidence type="ECO:0000256" key="4">
    <source>
        <dbReference type="ARBA" id="ARBA00022679"/>
    </source>
</evidence>
<dbReference type="OrthoDB" id="9774591at2"/>
<dbReference type="PIRSF" id="PIRSF006487">
    <property type="entry name" value="GcvT"/>
    <property type="match status" value="1"/>
</dbReference>
<keyword evidence="12" id="KW-1185">Reference proteome</keyword>
<evidence type="ECO:0000256" key="6">
    <source>
        <dbReference type="ARBA" id="ARBA00047665"/>
    </source>
</evidence>
<dbReference type="Pfam" id="PF01571">
    <property type="entry name" value="GCV_T"/>
    <property type="match status" value="1"/>
</dbReference>
<dbReference type="Pfam" id="PF08669">
    <property type="entry name" value="GCV_T_C"/>
    <property type="match status" value="1"/>
</dbReference>
<dbReference type="PATRIC" id="fig|883081.3.peg.646"/>
<organism evidence="11 12">
    <name type="scientific">Alloiococcus otitis ATCC 51267</name>
    <dbReference type="NCBI Taxonomy" id="883081"/>
    <lineage>
        <taxon>Bacteria</taxon>
        <taxon>Bacillati</taxon>
        <taxon>Bacillota</taxon>
        <taxon>Bacilli</taxon>
        <taxon>Lactobacillales</taxon>
        <taxon>Carnobacteriaceae</taxon>
        <taxon>Alloiococcus</taxon>
    </lineage>
</organism>
<feature type="domain" description="GCVT N-terminal" evidence="9">
    <location>
        <begin position="16"/>
        <end position="277"/>
    </location>
</feature>
<dbReference type="InterPro" id="IPR027266">
    <property type="entry name" value="TrmE/GcvT-like"/>
</dbReference>
<dbReference type="PANTHER" id="PTHR43757:SF2">
    <property type="entry name" value="AMINOMETHYLTRANSFERASE, MITOCHONDRIAL"/>
    <property type="match status" value="1"/>
</dbReference>
<dbReference type="Gene3D" id="2.40.30.110">
    <property type="entry name" value="Aminomethyltransferase beta-barrel domains"/>
    <property type="match status" value="1"/>
</dbReference>
<keyword evidence="4 7" id="KW-0808">Transferase</keyword>
<dbReference type="HOGENOM" id="CLU_007884_10_2_9"/>
<dbReference type="NCBIfam" id="TIGR00528">
    <property type="entry name" value="gcvT"/>
    <property type="match status" value="1"/>
</dbReference>
<dbReference type="InterPro" id="IPR028896">
    <property type="entry name" value="GcvT/YgfZ/DmdA"/>
</dbReference>
<evidence type="ECO:0000313" key="11">
    <source>
        <dbReference type="EMBL" id="EKU93852.1"/>
    </source>
</evidence>
<dbReference type="InterPro" id="IPR022903">
    <property type="entry name" value="GcvT_bac"/>
</dbReference>
<dbReference type="GO" id="GO:0008483">
    <property type="term" value="F:transaminase activity"/>
    <property type="evidence" value="ECO:0007669"/>
    <property type="project" value="UniProtKB-KW"/>
</dbReference>
<dbReference type="Gene3D" id="3.30.70.1400">
    <property type="entry name" value="Aminomethyltransferase beta-barrel domains"/>
    <property type="match status" value="1"/>
</dbReference>
<dbReference type="AlphaFoldDB" id="K9ESE0"/>
<dbReference type="InterPro" id="IPR006222">
    <property type="entry name" value="GCVT_N"/>
</dbReference>
<evidence type="ECO:0000313" key="12">
    <source>
        <dbReference type="Proteomes" id="UP000009875"/>
    </source>
</evidence>
<feature type="binding site" evidence="8">
    <location>
        <position position="210"/>
    </location>
    <ligand>
        <name>substrate</name>
    </ligand>
</feature>
<dbReference type="Gene3D" id="3.30.1360.120">
    <property type="entry name" value="Probable tRNA modification gtpase trme, domain 1"/>
    <property type="match status" value="1"/>
</dbReference>
<dbReference type="GO" id="GO:0005829">
    <property type="term" value="C:cytosol"/>
    <property type="evidence" value="ECO:0007669"/>
    <property type="project" value="TreeGrafter"/>
</dbReference>
<comment type="caution">
    <text evidence="11">The sequence shown here is derived from an EMBL/GenBank/DDBJ whole genome shotgun (WGS) entry which is preliminary data.</text>
</comment>
<dbReference type="PANTHER" id="PTHR43757">
    <property type="entry name" value="AMINOMETHYLTRANSFERASE"/>
    <property type="match status" value="1"/>
</dbReference>
<keyword evidence="3 7" id="KW-0032">Aminotransferase</keyword>
<dbReference type="HAMAP" id="MF_00259">
    <property type="entry name" value="GcvT"/>
    <property type="match status" value="1"/>
</dbReference>
<evidence type="ECO:0000256" key="2">
    <source>
        <dbReference type="ARBA" id="ARBA00012616"/>
    </source>
</evidence>
<evidence type="ECO:0000256" key="8">
    <source>
        <dbReference type="PIRSR" id="PIRSR006487-1"/>
    </source>
</evidence>
<dbReference type="EMBL" id="AGXA01000014">
    <property type="protein sequence ID" value="EKU93852.1"/>
    <property type="molecule type" value="Genomic_DNA"/>
</dbReference>
<evidence type="ECO:0000256" key="1">
    <source>
        <dbReference type="ARBA" id="ARBA00008609"/>
    </source>
</evidence>
<dbReference type="EC" id="2.1.2.10" evidence="2 7"/>
<evidence type="ECO:0000256" key="7">
    <source>
        <dbReference type="HAMAP-Rule" id="MF_00259"/>
    </source>
</evidence>
<dbReference type="SUPFAM" id="SSF103025">
    <property type="entry name" value="Folate-binding domain"/>
    <property type="match status" value="1"/>
</dbReference>
<evidence type="ECO:0000259" key="9">
    <source>
        <dbReference type="Pfam" id="PF01571"/>
    </source>
</evidence>
<reference evidence="11 12" key="1">
    <citation type="submission" date="2012-09" db="EMBL/GenBank/DDBJ databases">
        <title>The Genome Sequence of Alloiococcus otitis ATCC 51267.</title>
        <authorList>
            <consortium name="The Broad Institute Genome Sequencing Platform"/>
            <person name="Earl A."/>
            <person name="Ward D."/>
            <person name="Feldgarden M."/>
            <person name="Gevers D."/>
            <person name="Huys G."/>
            <person name="Walker B."/>
            <person name="Young S.K."/>
            <person name="Zeng Q."/>
            <person name="Gargeya S."/>
            <person name="Fitzgerald M."/>
            <person name="Haas B."/>
            <person name="Abouelleil A."/>
            <person name="Alvarado L."/>
            <person name="Arachchi H.M."/>
            <person name="Berlin A.M."/>
            <person name="Chapman S.B."/>
            <person name="Goldberg J."/>
            <person name="Griggs A."/>
            <person name="Gujja S."/>
            <person name="Hansen M."/>
            <person name="Howarth C."/>
            <person name="Imamovic A."/>
            <person name="Larimer J."/>
            <person name="McCowen C."/>
            <person name="Montmayeur A."/>
            <person name="Murphy C."/>
            <person name="Neiman D."/>
            <person name="Pearson M."/>
            <person name="Priest M."/>
            <person name="Roberts A."/>
            <person name="Saif S."/>
            <person name="Shea T."/>
            <person name="Sisk P."/>
            <person name="Sykes S."/>
            <person name="Wortman J."/>
            <person name="Nusbaum C."/>
            <person name="Birren B."/>
        </authorList>
    </citation>
    <scope>NUCLEOTIDE SEQUENCE [LARGE SCALE GENOMIC DNA]</scope>
    <source>
        <strain evidence="11 12">ATCC 51267</strain>
    </source>
</reference>
<dbReference type="NCBIfam" id="NF001567">
    <property type="entry name" value="PRK00389.1"/>
    <property type="match status" value="1"/>
</dbReference>
<gene>
    <name evidence="7" type="primary">gcvT</name>
    <name evidence="11" type="ORF">HMPREF9698_00647</name>
</gene>